<evidence type="ECO:0000256" key="8">
    <source>
        <dbReference type="ARBA" id="ARBA00023016"/>
    </source>
</evidence>
<dbReference type="GO" id="GO:0005524">
    <property type="term" value="F:ATP binding"/>
    <property type="evidence" value="ECO:0007669"/>
    <property type="project" value="UniProtKB-UniRule"/>
</dbReference>
<dbReference type="GO" id="GO:0003684">
    <property type="term" value="F:damaged DNA binding"/>
    <property type="evidence" value="ECO:0007669"/>
    <property type="project" value="InterPro"/>
</dbReference>
<dbReference type="PANTHER" id="PTHR32472">
    <property type="entry name" value="DNA REPAIR PROTEIN RADA"/>
    <property type="match status" value="1"/>
</dbReference>
<dbReference type="GO" id="GO:0008270">
    <property type="term" value="F:zinc ion binding"/>
    <property type="evidence" value="ECO:0007669"/>
    <property type="project" value="UniProtKB-KW"/>
</dbReference>
<comment type="domain">
    <text evidence="11">The middle region has homology to RecA with ATPase motifs including the RadA KNRFG motif, while the C-terminus is homologous to Lon protease.</text>
</comment>
<evidence type="ECO:0000313" key="15">
    <source>
        <dbReference type="EMBL" id="SDY01903.1"/>
    </source>
</evidence>
<dbReference type="STRING" id="1137993.SAMN05660209_01845"/>
<dbReference type="PANTHER" id="PTHR32472:SF10">
    <property type="entry name" value="DNA REPAIR PROTEIN RADA-LIKE PROTEIN"/>
    <property type="match status" value="1"/>
</dbReference>
<keyword evidence="4 13" id="KW-0863">Zinc-finger</keyword>
<comment type="function">
    <text evidence="13">DNA-dependent ATPase involved in processing of recombination intermediates, plays a role in repairing DNA breaks. Stimulates the branch migration of RecA-mediated strand transfer reactions, allowing the 3' invading strand to extend heteroduplex DNA faster. Binds ssDNA in the presence of ADP but not other nucleotides, has ATPase activity that is stimulated by ssDNA and various branched DNA structures, but inhibited by SSB. Does not have RecA's homology-searching function.</text>
</comment>
<dbReference type="InterPro" id="IPR003593">
    <property type="entry name" value="AAA+_ATPase"/>
</dbReference>
<comment type="function">
    <text evidence="11">Plays a role in repairing double-strand DNA breaks, probably involving stabilizing or processing branched DNA or blocked replication forks.</text>
</comment>
<evidence type="ECO:0000256" key="11">
    <source>
        <dbReference type="HAMAP-Rule" id="MF_01498"/>
    </source>
</evidence>
<dbReference type="RefSeq" id="WP_170856709.1">
    <property type="nucleotide sequence ID" value="NZ_FNOT01000004.1"/>
</dbReference>
<dbReference type="InterPro" id="IPR041166">
    <property type="entry name" value="Rubredoxin_2"/>
</dbReference>
<keyword evidence="10 11" id="KW-0234">DNA repair</keyword>
<dbReference type="EMBL" id="FNOT01000004">
    <property type="protein sequence ID" value="SDY01903.1"/>
    <property type="molecule type" value="Genomic_DNA"/>
</dbReference>
<dbReference type="Proteomes" id="UP000198921">
    <property type="component" value="Unassembled WGS sequence"/>
</dbReference>
<evidence type="ECO:0000256" key="9">
    <source>
        <dbReference type="ARBA" id="ARBA00023125"/>
    </source>
</evidence>
<proteinExistence type="inferred from homology"/>
<dbReference type="Pfam" id="PF18073">
    <property type="entry name" value="Zn_ribbon_LapB"/>
    <property type="match status" value="1"/>
</dbReference>
<keyword evidence="5" id="KW-0378">Hydrolase</keyword>
<evidence type="ECO:0000256" key="12">
    <source>
        <dbReference type="NCBIfam" id="TIGR00416"/>
    </source>
</evidence>
<feature type="binding site" evidence="11">
    <location>
        <begin position="98"/>
        <end position="105"/>
    </location>
    <ligand>
        <name>ATP</name>
        <dbReference type="ChEBI" id="CHEBI:30616"/>
    </ligand>
</feature>
<evidence type="ECO:0000256" key="7">
    <source>
        <dbReference type="ARBA" id="ARBA00022840"/>
    </source>
</evidence>
<keyword evidence="1 11" id="KW-0479">Metal-binding</keyword>
<dbReference type="SMART" id="SM00382">
    <property type="entry name" value="AAA"/>
    <property type="match status" value="1"/>
</dbReference>
<protein>
    <recommendedName>
        <fullName evidence="11 12">DNA repair protein RadA</fullName>
    </recommendedName>
</protein>
<sequence>MPPAGVRSRPAHRCTECGYASAKWVGRCPECQAWGTIQEVGTPASPLRAVAAGPVTAPAVPIAQVELAAARAVPTGIEEFDRVLGGGLVPGAVLLVAGEPGVGKSTLLLEVAHRVAATNGPALVVSGEESAAQVRLRAERIGALHDRLYLAAESELSAVLAHVDEVAPSLLVLDSVQTVRSPAVEGTDGGATQVRAVASALTGIAKSRGMTTILVGHVTKDGAIAGPRALEHLVDVVVSFDGERHSTLRLIRAMKNRFGPADEIGCFEIGDTGVVGVPDPSHLFVSRRAAPVPGSCVTVTMEGSRPLLAEVQALVASSSGGGGSPRRAVSGLDSQRVAMVNAVVERRGGVRLADADVFAASVGGVRIAEPAADLALALAIASAAKDVPLPRGLVAVGEVGLSGEIRRVGGTGRRLAEAARQGYKVALVPEDAGSAPKGLRLVEVPDLGAAFARLF</sequence>
<dbReference type="GO" id="GO:0005829">
    <property type="term" value="C:cytosol"/>
    <property type="evidence" value="ECO:0007669"/>
    <property type="project" value="TreeGrafter"/>
</dbReference>
<evidence type="ECO:0000256" key="1">
    <source>
        <dbReference type="ARBA" id="ARBA00022723"/>
    </source>
</evidence>
<dbReference type="HAMAP" id="MF_01498">
    <property type="entry name" value="RadA_bact"/>
    <property type="match status" value="1"/>
</dbReference>
<organism evidence="15 16">
    <name type="scientific">Geodermatophilus africanus</name>
    <dbReference type="NCBI Taxonomy" id="1137993"/>
    <lineage>
        <taxon>Bacteria</taxon>
        <taxon>Bacillati</taxon>
        <taxon>Actinomycetota</taxon>
        <taxon>Actinomycetes</taxon>
        <taxon>Geodermatophilales</taxon>
        <taxon>Geodermatophilaceae</taxon>
        <taxon>Geodermatophilus</taxon>
    </lineage>
</organism>
<dbReference type="SUPFAM" id="SSF54211">
    <property type="entry name" value="Ribosomal protein S5 domain 2-like"/>
    <property type="match status" value="1"/>
</dbReference>
<feature type="domain" description="RecA family profile 1" evidence="14">
    <location>
        <begin position="69"/>
        <end position="218"/>
    </location>
</feature>
<keyword evidence="8 11" id="KW-0346">Stress response</keyword>
<keyword evidence="3 11" id="KW-0227">DNA damage</keyword>
<evidence type="ECO:0000256" key="3">
    <source>
        <dbReference type="ARBA" id="ARBA00022763"/>
    </source>
</evidence>
<dbReference type="AlphaFoldDB" id="A0A1H3GEZ6"/>
<keyword evidence="7 11" id="KW-0067">ATP-binding</keyword>
<dbReference type="SUPFAM" id="SSF52540">
    <property type="entry name" value="P-loop containing nucleoside triphosphate hydrolases"/>
    <property type="match status" value="1"/>
</dbReference>
<dbReference type="GO" id="GO:0000725">
    <property type="term" value="P:recombinational repair"/>
    <property type="evidence" value="ECO:0007669"/>
    <property type="project" value="UniProtKB-UniRule"/>
</dbReference>
<keyword evidence="9 11" id="KW-0238">DNA-binding</keyword>
<dbReference type="Pfam" id="PF13481">
    <property type="entry name" value="AAA_25"/>
    <property type="match status" value="1"/>
</dbReference>
<dbReference type="InterPro" id="IPR027417">
    <property type="entry name" value="P-loop_NTPase"/>
</dbReference>
<reference evidence="16" key="1">
    <citation type="submission" date="2016-10" db="EMBL/GenBank/DDBJ databases">
        <authorList>
            <person name="Varghese N."/>
            <person name="Submissions S."/>
        </authorList>
    </citation>
    <scope>NUCLEOTIDE SEQUENCE [LARGE SCALE GENOMIC DNA]</scope>
    <source>
        <strain evidence="16">DSM 45422</strain>
    </source>
</reference>
<evidence type="ECO:0000256" key="6">
    <source>
        <dbReference type="ARBA" id="ARBA00022833"/>
    </source>
</evidence>
<dbReference type="GO" id="GO:0016787">
    <property type="term" value="F:hydrolase activity"/>
    <property type="evidence" value="ECO:0007669"/>
    <property type="project" value="UniProtKB-KW"/>
</dbReference>
<evidence type="ECO:0000259" key="14">
    <source>
        <dbReference type="PROSITE" id="PS50162"/>
    </source>
</evidence>
<evidence type="ECO:0000256" key="5">
    <source>
        <dbReference type="ARBA" id="ARBA00022801"/>
    </source>
</evidence>
<evidence type="ECO:0000256" key="10">
    <source>
        <dbReference type="ARBA" id="ARBA00023204"/>
    </source>
</evidence>
<dbReference type="Gene3D" id="3.30.230.10">
    <property type="match status" value="1"/>
</dbReference>
<evidence type="ECO:0000256" key="4">
    <source>
        <dbReference type="ARBA" id="ARBA00022771"/>
    </source>
</evidence>
<feature type="region of interest" description="Lon-protease-like" evidence="11">
    <location>
        <begin position="356"/>
        <end position="455"/>
    </location>
</feature>
<evidence type="ECO:0000256" key="2">
    <source>
        <dbReference type="ARBA" id="ARBA00022741"/>
    </source>
</evidence>
<dbReference type="InterPro" id="IPR020588">
    <property type="entry name" value="RecA_ATP-bd"/>
</dbReference>
<keyword evidence="6 13" id="KW-0862">Zinc</keyword>
<feature type="short sequence motif" description="RadA KNRFG motif" evidence="11">
    <location>
        <begin position="255"/>
        <end position="259"/>
    </location>
</feature>
<dbReference type="CDD" id="cd01121">
    <property type="entry name" value="RadA_SMS_N"/>
    <property type="match status" value="1"/>
</dbReference>
<comment type="similarity">
    <text evidence="11 13">Belongs to the RecA family. RadA subfamily.</text>
</comment>
<evidence type="ECO:0000313" key="16">
    <source>
        <dbReference type="Proteomes" id="UP000198921"/>
    </source>
</evidence>
<accession>A0A1H3GEZ6</accession>
<name>A0A1H3GEZ6_9ACTN</name>
<dbReference type="Pfam" id="PF13541">
    <property type="entry name" value="ChlI"/>
    <property type="match status" value="1"/>
</dbReference>
<dbReference type="Gene3D" id="3.40.50.300">
    <property type="entry name" value="P-loop containing nucleotide triphosphate hydrolases"/>
    <property type="match status" value="1"/>
</dbReference>
<dbReference type="InterPro" id="IPR020568">
    <property type="entry name" value="Ribosomal_Su5_D2-typ_SF"/>
</dbReference>
<dbReference type="FunFam" id="3.40.50.300:FF:000050">
    <property type="entry name" value="DNA repair protein RadA"/>
    <property type="match status" value="1"/>
</dbReference>
<dbReference type="InterPro" id="IPR004504">
    <property type="entry name" value="DNA_repair_RadA"/>
</dbReference>
<dbReference type="NCBIfam" id="TIGR00416">
    <property type="entry name" value="sms"/>
    <property type="match status" value="1"/>
</dbReference>
<evidence type="ECO:0000256" key="13">
    <source>
        <dbReference type="RuleBase" id="RU003555"/>
    </source>
</evidence>
<keyword evidence="16" id="KW-1185">Reference proteome</keyword>
<dbReference type="PROSITE" id="PS50162">
    <property type="entry name" value="RECA_2"/>
    <property type="match status" value="1"/>
</dbReference>
<dbReference type="PRINTS" id="PR01874">
    <property type="entry name" value="DNAREPAIRADA"/>
</dbReference>
<keyword evidence="2 11" id="KW-0547">Nucleotide-binding</keyword>
<dbReference type="InterPro" id="IPR014721">
    <property type="entry name" value="Ribsml_uS5_D2-typ_fold_subgr"/>
</dbReference>
<gene>
    <name evidence="11" type="primary">radA</name>
    <name evidence="15" type="ORF">SAMN05660209_01845</name>
</gene>
<dbReference type="GO" id="GO:0140664">
    <property type="term" value="F:ATP-dependent DNA damage sensor activity"/>
    <property type="evidence" value="ECO:0007669"/>
    <property type="project" value="InterPro"/>
</dbReference>